<evidence type="ECO:0000256" key="5">
    <source>
        <dbReference type="ARBA" id="ARBA00022729"/>
    </source>
</evidence>
<dbReference type="PANTHER" id="PTHR47986:SF10">
    <property type="entry name" value="RECEPTOR-LIKE KINASE TMK4"/>
    <property type="match status" value="1"/>
</dbReference>
<feature type="region of interest" description="Disordered" evidence="15">
    <location>
        <begin position="263"/>
        <end position="284"/>
    </location>
</feature>
<evidence type="ECO:0000256" key="13">
    <source>
        <dbReference type="ARBA" id="ARBA00023180"/>
    </source>
</evidence>
<keyword evidence="9 16" id="KW-1133">Transmembrane helix</keyword>
<keyword evidence="7 14" id="KW-0547">Nucleotide-binding</keyword>
<dbReference type="GO" id="GO:0051707">
    <property type="term" value="P:response to other organism"/>
    <property type="evidence" value="ECO:0007669"/>
    <property type="project" value="UniProtKB-ARBA"/>
</dbReference>
<proteinExistence type="predicted"/>
<dbReference type="PROSITE" id="PS50011">
    <property type="entry name" value="PROTEIN_KINASE_DOM"/>
    <property type="match status" value="1"/>
</dbReference>
<evidence type="ECO:0000256" key="9">
    <source>
        <dbReference type="ARBA" id="ARBA00022989"/>
    </source>
</evidence>
<evidence type="ECO:0000256" key="4">
    <source>
        <dbReference type="ARBA" id="ARBA00022692"/>
    </source>
</evidence>
<organism evidence="19 20">
    <name type="scientific">Prunus yedoensis var. nudiflora</name>
    <dbReference type="NCBI Taxonomy" id="2094558"/>
    <lineage>
        <taxon>Eukaryota</taxon>
        <taxon>Viridiplantae</taxon>
        <taxon>Streptophyta</taxon>
        <taxon>Embryophyta</taxon>
        <taxon>Tracheophyta</taxon>
        <taxon>Spermatophyta</taxon>
        <taxon>Magnoliopsida</taxon>
        <taxon>eudicotyledons</taxon>
        <taxon>Gunneridae</taxon>
        <taxon>Pentapetalae</taxon>
        <taxon>rosids</taxon>
        <taxon>fabids</taxon>
        <taxon>Rosales</taxon>
        <taxon>Rosaceae</taxon>
        <taxon>Amygdaloideae</taxon>
        <taxon>Amygdaleae</taxon>
        <taxon>Prunus</taxon>
    </lineage>
</organism>
<evidence type="ECO:0000256" key="16">
    <source>
        <dbReference type="SAM" id="Phobius"/>
    </source>
</evidence>
<dbReference type="InterPro" id="IPR011009">
    <property type="entry name" value="Kinase-like_dom_sf"/>
</dbReference>
<keyword evidence="12 19" id="KW-0675">Receptor</keyword>
<dbReference type="AlphaFoldDB" id="A0A314ZNB1"/>
<name>A0A314ZNB1_PRUYE</name>
<dbReference type="GO" id="GO:0005524">
    <property type="term" value="F:ATP binding"/>
    <property type="evidence" value="ECO:0007669"/>
    <property type="project" value="UniProtKB-UniRule"/>
</dbReference>
<dbReference type="PANTHER" id="PTHR47986">
    <property type="entry name" value="OSJNBA0070M12.3 PROTEIN"/>
    <property type="match status" value="1"/>
</dbReference>
<feature type="chain" id="PRO_5016350884" evidence="17">
    <location>
        <begin position="26"/>
        <end position="664"/>
    </location>
</feature>
<keyword evidence="6" id="KW-0677">Repeat</keyword>
<dbReference type="Pfam" id="PF07714">
    <property type="entry name" value="PK_Tyr_Ser-Thr"/>
    <property type="match status" value="1"/>
</dbReference>
<evidence type="ECO:0000259" key="18">
    <source>
        <dbReference type="PROSITE" id="PS50011"/>
    </source>
</evidence>
<keyword evidence="4 16" id="KW-0812">Transmembrane</keyword>
<sequence length="664" mass="72093">MVLLLQTRLAFFLALCVLFLSSSTAVDDSDVMSKRAEGLKNTPKDWSTGKTYCEWEGIKCVGNRVTSINLASKCFQGLSSLQVLSMSQNINLDPWVFPTELIQASSLLRDNRLTGIVPATLMSSTALRNVSLDDNTLQGPLPVFGSNVKKATFDGTNSFCQTKPGPCDPQVNTLLEVAGALGYPISLAESWEGNNACDGWNFIVCDTQGKNINLTGSIPASLLTLPQLQLLDVSNNNRLGEIPKFPYTVKLITTGNVLIGTTPSSGGGGNATTPNGSPAPASGGSSVSPGMVSGIVISVVTFIVVVLFVSIKCYGNKRHIVRAVDSENGCNGVPSDKTGLHLSEGGNVAISIEVLRNVTNNFSEDNILGRGGFGVVYKGELHDGTRIAVKRMECVAVSTEGMNEFEAEIAFLAKVKHRHLVALLGYCINGNERLLVYECMPQGTLTQHLFNWRENGVPPLTWRQRITIALDVARGVEYLHGLAPQSFIHRNLKPSNILLGDDMRAKVADFGLVKHAPDANSVETRVSGTFGYLAPEYTATGRVTTRVDIYAFGVVLMQLLSGKKALDDTIPDERSLLVTWFRRFLIKKENIPKAIDETLKNHDEETMECIYKVAELAGHCTAHNPFQRPEMGYVVNILAPLVRNWKPTSGSTEEQGWSSDPCNP</sequence>
<feature type="signal peptide" evidence="17">
    <location>
        <begin position="1"/>
        <end position="25"/>
    </location>
</feature>
<dbReference type="EMBL" id="PJQY01001346">
    <property type="protein sequence ID" value="PQQ03446.1"/>
    <property type="molecule type" value="Genomic_DNA"/>
</dbReference>
<accession>A0A314ZNB1</accession>
<dbReference type="Gene3D" id="3.80.10.10">
    <property type="entry name" value="Ribonuclease Inhibitor"/>
    <property type="match status" value="2"/>
</dbReference>
<keyword evidence="11" id="KW-1015">Disulfide bond</keyword>
<dbReference type="STRING" id="2094558.A0A314ZNB1"/>
<evidence type="ECO:0000256" key="11">
    <source>
        <dbReference type="ARBA" id="ARBA00023157"/>
    </source>
</evidence>
<evidence type="ECO:0000313" key="20">
    <source>
        <dbReference type="Proteomes" id="UP000250321"/>
    </source>
</evidence>
<evidence type="ECO:0000256" key="3">
    <source>
        <dbReference type="ARBA" id="ARBA00022614"/>
    </source>
</evidence>
<evidence type="ECO:0000256" key="12">
    <source>
        <dbReference type="ARBA" id="ARBA00023170"/>
    </source>
</evidence>
<evidence type="ECO:0000256" key="2">
    <source>
        <dbReference type="ARBA" id="ARBA00022475"/>
    </source>
</evidence>
<dbReference type="GO" id="GO:0005886">
    <property type="term" value="C:plasma membrane"/>
    <property type="evidence" value="ECO:0007669"/>
    <property type="project" value="UniProtKB-SubCell"/>
</dbReference>
<dbReference type="Gene3D" id="1.10.510.10">
    <property type="entry name" value="Transferase(Phosphotransferase) domain 1"/>
    <property type="match status" value="1"/>
</dbReference>
<dbReference type="OrthoDB" id="978612at2759"/>
<dbReference type="InterPro" id="IPR032675">
    <property type="entry name" value="LRR_dom_sf"/>
</dbReference>
<keyword evidence="13" id="KW-0325">Glycoprotein</keyword>
<dbReference type="CDD" id="cd14066">
    <property type="entry name" value="STKc_IRAK"/>
    <property type="match status" value="1"/>
</dbReference>
<evidence type="ECO:0000256" key="10">
    <source>
        <dbReference type="ARBA" id="ARBA00023136"/>
    </source>
</evidence>
<comment type="subcellular location">
    <subcellularLocation>
        <location evidence="1">Cell membrane</location>
        <topology evidence="1">Single-pass membrane protein</topology>
    </subcellularLocation>
</comment>
<comment type="caution">
    <text evidence="19">The sequence shown here is derived from an EMBL/GenBank/DDBJ whole genome shotgun (WGS) entry which is preliminary data.</text>
</comment>
<dbReference type="InterPro" id="IPR052422">
    <property type="entry name" value="Auxin_Ser/Thr_Kinase"/>
</dbReference>
<keyword evidence="3" id="KW-0433">Leucine-rich repeat</keyword>
<dbReference type="PROSITE" id="PS00107">
    <property type="entry name" value="PROTEIN_KINASE_ATP"/>
    <property type="match status" value="1"/>
</dbReference>
<keyword evidence="20" id="KW-1185">Reference proteome</keyword>
<feature type="transmembrane region" description="Helical" evidence="16">
    <location>
        <begin position="290"/>
        <end position="311"/>
    </location>
</feature>
<keyword evidence="8 14" id="KW-0067">ATP-binding</keyword>
<evidence type="ECO:0000313" key="19">
    <source>
        <dbReference type="EMBL" id="PQQ03446.1"/>
    </source>
</evidence>
<dbReference type="SUPFAM" id="SSF52058">
    <property type="entry name" value="L domain-like"/>
    <property type="match status" value="1"/>
</dbReference>
<protein>
    <submittedName>
        <fullName evidence="19">Receptor-like kinase TMK4</fullName>
    </submittedName>
</protein>
<evidence type="ECO:0000256" key="7">
    <source>
        <dbReference type="ARBA" id="ARBA00022741"/>
    </source>
</evidence>
<dbReference type="Proteomes" id="UP000250321">
    <property type="component" value="Unassembled WGS sequence"/>
</dbReference>
<evidence type="ECO:0000256" key="14">
    <source>
        <dbReference type="PROSITE-ProRule" id="PRU10141"/>
    </source>
</evidence>
<dbReference type="InterPro" id="IPR017441">
    <property type="entry name" value="Protein_kinase_ATP_BS"/>
</dbReference>
<feature type="domain" description="Protein kinase" evidence="18">
    <location>
        <begin position="362"/>
        <end position="642"/>
    </location>
</feature>
<keyword evidence="2" id="KW-1003">Cell membrane</keyword>
<evidence type="ECO:0000256" key="8">
    <source>
        <dbReference type="ARBA" id="ARBA00022840"/>
    </source>
</evidence>
<gene>
    <name evidence="19" type="ORF">Pyn_16786</name>
</gene>
<keyword evidence="10 16" id="KW-0472">Membrane</keyword>
<feature type="binding site" evidence="14">
    <location>
        <position position="390"/>
    </location>
    <ligand>
        <name>ATP</name>
        <dbReference type="ChEBI" id="CHEBI:30616"/>
    </ligand>
</feature>
<evidence type="ECO:0000256" key="1">
    <source>
        <dbReference type="ARBA" id="ARBA00004162"/>
    </source>
</evidence>
<evidence type="ECO:0000256" key="15">
    <source>
        <dbReference type="SAM" id="MobiDB-lite"/>
    </source>
</evidence>
<dbReference type="FunFam" id="3.30.200.20:FF:000226">
    <property type="entry name" value="receptor protein kinase TMK1"/>
    <property type="match status" value="1"/>
</dbReference>
<keyword evidence="5 17" id="KW-0732">Signal</keyword>
<evidence type="ECO:0000256" key="6">
    <source>
        <dbReference type="ARBA" id="ARBA00022737"/>
    </source>
</evidence>
<dbReference type="InterPro" id="IPR001245">
    <property type="entry name" value="Ser-Thr/Tyr_kinase_cat_dom"/>
</dbReference>
<dbReference type="Gene3D" id="3.30.200.20">
    <property type="entry name" value="Phosphorylase Kinase, domain 1"/>
    <property type="match status" value="1"/>
</dbReference>
<keyword evidence="19" id="KW-0418">Kinase</keyword>
<keyword evidence="19" id="KW-0808">Transferase</keyword>
<dbReference type="FunFam" id="1.10.510.10:FF:000468">
    <property type="entry name" value="PTI1-like tyrosine-protein kinase 3"/>
    <property type="match status" value="1"/>
</dbReference>
<dbReference type="SUPFAM" id="SSF56112">
    <property type="entry name" value="Protein kinase-like (PK-like)"/>
    <property type="match status" value="1"/>
</dbReference>
<reference evidence="19 20" key="1">
    <citation type="submission" date="2018-02" db="EMBL/GenBank/DDBJ databases">
        <title>Draft genome of wild Prunus yedoensis var. nudiflora.</title>
        <authorList>
            <person name="Baek S."/>
            <person name="Kim J.-H."/>
            <person name="Choi K."/>
            <person name="Kim G.-B."/>
            <person name="Cho A."/>
            <person name="Jang H."/>
            <person name="Shin C.-H."/>
            <person name="Yu H.-J."/>
            <person name="Mun J.-H."/>
        </authorList>
    </citation>
    <scope>NUCLEOTIDE SEQUENCE [LARGE SCALE GENOMIC DNA]</scope>
    <source>
        <strain evidence="20">cv. Jeju island</strain>
        <tissue evidence="19">Leaf</tissue>
    </source>
</reference>
<evidence type="ECO:0000256" key="17">
    <source>
        <dbReference type="SAM" id="SignalP"/>
    </source>
</evidence>
<dbReference type="InterPro" id="IPR000719">
    <property type="entry name" value="Prot_kinase_dom"/>
</dbReference>
<dbReference type="GO" id="GO:0004672">
    <property type="term" value="F:protein kinase activity"/>
    <property type="evidence" value="ECO:0007669"/>
    <property type="project" value="InterPro"/>
</dbReference>